<evidence type="ECO:0000256" key="15">
    <source>
        <dbReference type="ARBA" id="ARBA00023306"/>
    </source>
</evidence>
<evidence type="ECO:0000256" key="4">
    <source>
        <dbReference type="ARBA" id="ARBA00004629"/>
    </source>
</evidence>
<keyword evidence="10" id="KW-0498">Mitosis</keyword>
<keyword evidence="16" id="KW-0137">Centromere</keyword>
<keyword evidence="9" id="KW-0493">Microtubule</keyword>
<dbReference type="Pfam" id="PF03941">
    <property type="entry name" value="INCENP_ARK-bind"/>
    <property type="match status" value="1"/>
</dbReference>
<evidence type="ECO:0000256" key="13">
    <source>
        <dbReference type="ARBA" id="ARBA00023212"/>
    </source>
</evidence>
<feature type="compositionally biased region" description="Low complexity" evidence="17">
    <location>
        <begin position="315"/>
        <end position="327"/>
    </location>
</feature>
<feature type="non-terminal residue" evidence="20">
    <location>
        <position position="828"/>
    </location>
</feature>
<keyword evidence="7" id="KW-0963">Cytoplasm</keyword>
<evidence type="ECO:0000256" key="5">
    <source>
        <dbReference type="ARBA" id="ARBA00010042"/>
    </source>
</evidence>
<name>A0A851F225_PITSO</name>
<feature type="non-terminal residue" evidence="20">
    <location>
        <position position="1"/>
    </location>
</feature>
<evidence type="ECO:0000313" key="20">
    <source>
        <dbReference type="EMBL" id="NWI86932.1"/>
    </source>
</evidence>
<feature type="compositionally biased region" description="Low complexity" evidence="17">
    <location>
        <begin position="297"/>
        <end position="307"/>
    </location>
</feature>
<keyword evidence="6" id="KW-0158">Chromosome</keyword>
<dbReference type="GO" id="GO:0051310">
    <property type="term" value="P:metaphase chromosome alignment"/>
    <property type="evidence" value="ECO:0007669"/>
    <property type="project" value="TreeGrafter"/>
</dbReference>
<protein>
    <submittedName>
        <fullName evidence="20">INCE protein</fullName>
    </submittedName>
</protein>
<feature type="compositionally biased region" description="Basic and acidic residues" evidence="17">
    <location>
        <begin position="572"/>
        <end position="589"/>
    </location>
</feature>
<evidence type="ECO:0000256" key="7">
    <source>
        <dbReference type="ARBA" id="ARBA00022490"/>
    </source>
</evidence>
<evidence type="ECO:0000256" key="14">
    <source>
        <dbReference type="ARBA" id="ARBA00023242"/>
    </source>
</evidence>
<dbReference type="PANTHER" id="PTHR13142">
    <property type="entry name" value="INNER CENTROMERE PROTEIN"/>
    <property type="match status" value="1"/>
</dbReference>
<evidence type="ECO:0000256" key="10">
    <source>
        <dbReference type="ARBA" id="ARBA00022776"/>
    </source>
</evidence>
<evidence type="ECO:0000256" key="12">
    <source>
        <dbReference type="ARBA" id="ARBA00022838"/>
    </source>
</evidence>
<feature type="compositionally biased region" description="Pro residues" evidence="17">
    <location>
        <begin position="200"/>
        <end position="211"/>
    </location>
</feature>
<dbReference type="Pfam" id="PF12178">
    <property type="entry name" value="INCENP_N"/>
    <property type="match status" value="1"/>
</dbReference>
<feature type="domain" description="Chromosome passenger complex (CPC) protein INCENP N-terminal" evidence="19">
    <location>
        <begin position="7"/>
        <end position="41"/>
    </location>
</feature>
<keyword evidence="8" id="KW-0132">Cell division</keyword>
<feature type="compositionally biased region" description="Polar residues" evidence="17">
    <location>
        <begin position="175"/>
        <end position="188"/>
    </location>
</feature>
<evidence type="ECO:0000256" key="17">
    <source>
        <dbReference type="SAM" id="MobiDB-lite"/>
    </source>
</evidence>
<dbReference type="PANTHER" id="PTHR13142:SF1">
    <property type="entry name" value="INNER CENTROMERE PROTEIN"/>
    <property type="match status" value="1"/>
</dbReference>
<dbReference type="Gene3D" id="6.10.250.2990">
    <property type="match status" value="1"/>
</dbReference>
<dbReference type="GO" id="GO:1990385">
    <property type="term" value="C:meiotic spindle midzone"/>
    <property type="evidence" value="ECO:0007669"/>
    <property type="project" value="TreeGrafter"/>
</dbReference>
<dbReference type="AlphaFoldDB" id="A0A851F225"/>
<feature type="compositionally biased region" description="Basic and acidic residues" evidence="17">
    <location>
        <begin position="556"/>
        <end position="565"/>
    </location>
</feature>
<feature type="compositionally biased region" description="Basic and acidic residues" evidence="17">
    <location>
        <begin position="598"/>
        <end position="712"/>
    </location>
</feature>
<evidence type="ECO:0000313" key="21">
    <source>
        <dbReference type="Proteomes" id="UP000633448"/>
    </source>
</evidence>
<proteinExistence type="inferred from homology"/>
<keyword evidence="15" id="KW-0131">Cell cycle</keyword>
<comment type="similarity">
    <text evidence="5">Belongs to the INCENP family.</text>
</comment>
<dbReference type="GO" id="GO:0032133">
    <property type="term" value="C:chromosome passenger complex"/>
    <property type="evidence" value="ECO:0007669"/>
    <property type="project" value="TreeGrafter"/>
</dbReference>
<comment type="subcellular location">
    <subcellularLocation>
        <location evidence="4">Chromosome</location>
        <location evidence="4">Centromere</location>
        <location evidence="4">Kinetochore</location>
    </subcellularLocation>
    <subcellularLocation>
        <location evidence="2">Cytoplasm</location>
        <location evidence="2">Cytoskeleton</location>
        <location evidence="2">Spindle</location>
    </subcellularLocation>
    <subcellularLocation>
        <location evidence="3">Midbody</location>
    </subcellularLocation>
    <subcellularLocation>
        <location evidence="1">Nucleus</location>
    </subcellularLocation>
</comment>
<dbReference type="EMBL" id="WEKX01005662">
    <property type="protein sequence ID" value="NWI86932.1"/>
    <property type="molecule type" value="Genomic_DNA"/>
</dbReference>
<feature type="compositionally biased region" description="Basic residues" evidence="17">
    <location>
        <begin position="83"/>
        <end position="93"/>
    </location>
</feature>
<evidence type="ECO:0000256" key="1">
    <source>
        <dbReference type="ARBA" id="ARBA00004123"/>
    </source>
</evidence>
<comment type="caution">
    <text evidence="20">The sequence shown here is derived from an EMBL/GenBank/DDBJ whole genome shotgun (WGS) entry which is preliminary data.</text>
</comment>
<dbReference type="GO" id="GO:0005874">
    <property type="term" value="C:microtubule"/>
    <property type="evidence" value="ECO:0007669"/>
    <property type="project" value="UniProtKB-KW"/>
</dbReference>
<dbReference type="InterPro" id="IPR022006">
    <property type="entry name" value="INCENP_N"/>
</dbReference>
<dbReference type="Proteomes" id="UP000633448">
    <property type="component" value="Unassembled WGS sequence"/>
</dbReference>
<feature type="compositionally biased region" description="Basic and acidic residues" evidence="17">
    <location>
        <begin position="112"/>
        <end position="129"/>
    </location>
</feature>
<keyword evidence="21" id="KW-1185">Reference proteome</keyword>
<keyword evidence="14" id="KW-0539">Nucleus</keyword>
<organism evidence="20 21">
    <name type="scientific">Pitta sordida</name>
    <name type="common">Hooded pitta</name>
    <dbReference type="NCBI Taxonomy" id="9163"/>
    <lineage>
        <taxon>Eukaryota</taxon>
        <taxon>Metazoa</taxon>
        <taxon>Chordata</taxon>
        <taxon>Craniata</taxon>
        <taxon>Vertebrata</taxon>
        <taxon>Euteleostomi</taxon>
        <taxon>Archelosauria</taxon>
        <taxon>Archosauria</taxon>
        <taxon>Dinosauria</taxon>
        <taxon>Saurischia</taxon>
        <taxon>Theropoda</taxon>
        <taxon>Coelurosauria</taxon>
        <taxon>Aves</taxon>
        <taxon>Neognathae</taxon>
        <taxon>Neoaves</taxon>
        <taxon>Telluraves</taxon>
        <taxon>Australaves</taxon>
        <taxon>Passeriformes</taxon>
        <taxon>Pittidae</taxon>
        <taxon>Pitta</taxon>
    </lineage>
</organism>
<accession>A0A851F225</accession>
<evidence type="ECO:0000256" key="6">
    <source>
        <dbReference type="ARBA" id="ARBA00022454"/>
    </source>
</evidence>
<dbReference type="OrthoDB" id="6123at2759"/>
<evidence type="ECO:0000256" key="16">
    <source>
        <dbReference type="ARBA" id="ARBA00023328"/>
    </source>
</evidence>
<keyword evidence="13" id="KW-0206">Cytoskeleton</keyword>
<evidence type="ECO:0000256" key="9">
    <source>
        <dbReference type="ARBA" id="ARBA00022701"/>
    </source>
</evidence>
<feature type="compositionally biased region" description="Polar residues" evidence="17">
    <location>
        <begin position="349"/>
        <end position="361"/>
    </location>
</feature>
<sequence>MAVAARSLRNLPAECQRRLTEFLQQVDATDLLWLEEIHEEAVRMFVSDYSEALELMPKTPSEKNRQRRKRLSVLREEDEAPGRKRLSRRKCSSRRPSLAPERRSQRQRHSQKKENLEISRAEARGDSPPRRVTRSQAAASARNPKVVPETPPAPQPAERDPWVEADPTGAVVPVQRSTAKLLPSSSGDDSPKEPDIPKTPLVPAPPEPVVPCTPQGGEAEPELQTVKLANVTVILSTEDEQEERDGSPREHPQPLRDTPGTPTGSRRSRRSVRRSLMGKTSLSHRTSLARKRESMVRRSMTRAAAKKAAARDRSMSSSSVEASSSADVPEEEETVVKAGPPPAPCTPSKDFQSPRMSLRSHTASKRKQLQEPGSSENKLNKKGETLDPPQSARRKPSYKRAVDERYDNQQAEEGGLSPPSRKNPSPGFPASKVVRPFKTFLHTVQKNQLLMTPSSVGRNGVIKSFIRHNTPLQATAKEKERQRLETLRKKQEAEELRRQKLEEEKKRRLEETKLKREERLRKVLQARERAEEMERARKRRIEEKIALFDEKTEKVREERLAEEKIKKRAAARKMEEAEARRRQEEEARRQRALQQEEEERHHRELMQRKREEEQERARRMAEQRQAEQERERQLAVERELERKREQERIQAERLREQQEKAARMQKEIQATKERLHREMEKKEQEQKMLAEMKRQEEEQKKLSEEQKAKENTRAPLLENKENSSACNSYEMTPQGRKQLKVPVANSNDYGMDLNSDDSTDDESQPRKPVPAWATGTQLSQAVIRQYYNPPDVDALFGAIPSPKLEHIFYKSKPRYFKRTSSAVWHSPP</sequence>
<dbReference type="GO" id="GO:0051257">
    <property type="term" value="P:meiotic spindle midzone assembly"/>
    <property type="evidence" value="ECO:0007669"/>
    <property type="project" value="TreeGrafter"/>
</dbReference>
<feature type="compositionally biased region" description="Basic and acidic residues" evidence="17">
    <location>
        <begin position="244"/>
        <end position="254"/>
    </location>
</feature>
<feature type="region of interest" description="Disordered" evidence="17">
    <location>
        <begin position="57"/>
        <end position="432"/>
    </location>
</feature>
<gene>
    <name evidence="20" type="primary">Incenp</name>
    <name evidence="20" type="ORF">PITSOR_R03149</name>
</gene>
<feature type="compositionally biased region" description="Polar residues" evidence="17">
    <location>
        <begin position="722"/>
        <end position="731"/>
    </location>
</feature>
<keyword evidence="11" id="KW-0159">Chromosome partition</keyword>
<evidence type="ECO:0000256" key="11">
    <source>
        <dbReference type="ARBA" id="ARBA00022829"/>
    </source>
</evidence>
<evidence type="ECO:0000256" key="3">
    <source>
        <dbReference type="ARBA" id="ARBA00004214"/>
    </source>
</evidence>
<evidence type="ECO:0000256" key="2">
    <source>
        <dbReference type="ARBA" id="ARBA00004186"/>
    </source>
</evidence>
<dbReference type="GO" id="GO:0005634">
    <property type="term" value="C:nucleus"/>
    <property type="evidence" value="ECO:0007669"/>
    <property type="project" value="UniProtKB-SubCell"/>
</dbReference>
<feature type="domain" description="Inner centromere protein ARK-binding" evidence="18">
    <location>
        <begin position="752"/>
        <end position="808"/>
    </location>
</feature>
<dbReference type="GO" id="GO:0000281">
    <property type="term" value="P:mitotic cytokinesis"/>
    <property type="evidence" value="ECO:0007669"/>
    <property type="project" value="TreeGrafter"/>
</dbReference>
<dbReference type="Gene3D" id="1.20.5.3600">
    <property type="match status" value="1"/>
</dbReference>
<evidence type="ECO:0000256" key="8">
    <source>
        <dbReference type="ARBA" id="ARBA00022618"/>
    </source>
</evidence>
<keyword evidence="12" id="KW-0995">Kinetochore</keyword>
<evidence type="ECO:0000259" key="18">
    <source>
        <dbReference type="Pfam" id="PF03941"/>
    </source>
</evidence>
<reference evidence="20" key="1">
    <citation type="submission" date="2019-10" db="EMBL/GenBank/DDBJ databases">
        <title>Bird 10,000 Genomes (B10K) Project - Family phase.</title>
        <authorList>
            <person name="Zhang G."/>
        </authorList>
    </citation>
    <scope>NUCLEOTIDE SEQUENCE</scope>
    <source>
        <strain evidence="20">B10K-DU-002-53</strain>
        <tissue evidence="20">Muscle</tissue>
    </source>
</reference>
<feature type="region of interest" description="Disordered" evidence="17">
    <location>
        <begin position="556"/>
        <end position="773"/>
    </location>
</feature>
<dbReference type="GO" id="GO:0030496">
    <property type="term" value="C:midbody"/>
    <property type="evidence" value="ECO:0007669"/>
    <property type="project" value="UniProtKB-SubCell"/>
</dbReference>
<dbReference type="GO" id="GO:0000776">
    <property type="term" value="C:kinetochore"/>
    <property type="evidence" value="ECO:0007669"/>
    <property type="project" value="UniProtKB-KW"/>
</dbReference>
<dbReference type="InterPro" id="IPR005635">
    <property type="entry name" value="Inner_centromere_prot_ARK-bd"/>
</dbReference>
<evidence type="ECO:0000259" key="19">
    <source>
        <dbReference type="Pfam" id="PF12178"/>
    </source>
</evidence>